<gene>
    <name evidence="4" type="ORF">E7512_07770</name>
</gene>
<feature type="domain" description="Solute-binding protein family 3/N-terminal" evidence="3">
    <location>
        <begin position="44"/>
        <end position="274"/>
    </location>
</feature>
<reference evidence="4" key="1">
    <citation type="submission" date="2019-04" db="EMBL/GenBank/DDBJ databases">
        <title>Evolution of Biomass-Degrading Anaerobic Consortia Revealed by Metagenomics.</title>
        <authorList>
            <person name="Peng X."/>
        </authorList>
    </citation>
    <scope>NUCLEOTIDE SEQUENCE</scope>
    <source>
        <strain evidence="4">SIG551</strain>
    </source>
</reference>
<dbReference type="PROSITE" id="PS51257">
    <property type="entry name" value="PROKAR_LIPOPROTEIN"/>
    <property type="match status" value="1"/>
</dbReference>
<feature type="signal peptide" evidence="2">
    <location>
        <begin position="1"/>
        <end position="22"/>
    </location>
</feature>
<feature type="chain" id="PRO_5039541977" evidence="2">
    <location>
        <begin position="23"/>
        <end position="282"/>
    </location>
</feature>
<dbReference type="EMBL" id="SVNY01000003">
    <property type="protein sequence ID" value="MBE6833462.1"/>
    <property type="molecule type" value="Genomic_DNA"/>
</dbReference>
<proteinExistence type="predicted"/>
<dbReference type="Pfam" id="PF00497">
    <property type="entry name" value="SBP_bac_3"/>
    <property type="match status" value="1"/>
</dbReference>
<protein>
    <submittedName>
        <fullName evidence="4">Transporter substrate-binding domain-containing protein</fullName>
    </submittedName>
</protein>
<comment type="caution">
    <text evidence="4">The sequence shown here is derived from an EMBL/GenBank/DDBJ whole genome shotgun (WGS) entry which is preliminary data.</text>
</comment>
<dbReference type="Gene3D" id="3.40.190.10">
    <property type="entry name" value="Periplasmic binding protein-like II"/>
    <property type="match status" value="2"/>
</dbReference>
<dbReference type="RefSeq" id="WP_020072587.1">
    <property type="nucleotide sequence ID" value="NZ_JBKWRC010000002.1"/>
</dbReference>
<dbReference type="PANTHER" id="PTHR35936">
    <property type="entry name" value="MEMBRANE-BOUND LYTIC MUREIN TRANSGLYCOSYLASE F"/>
    <property type="match status" value="1"/>
</dbReference>
<dbReference type="Proteomes" id="UP000754750">
    <property type="component" value="Unassembled WGS sequence"/>
</dbReference>
<evidence type="ECO:0000256" key="2">
    <source>
        <dbReference type="SAM" id="SignalP"/>
    </source>
</evidence>
<evidence type="ECO:0000313" key="5">
    <source>
        <dbReference type="Proteomes" id="UP000754750"/>
    </source>
</evidence>
<accession>A0A928Q551</accession>
<name>A0A928Q551_9FIRM</name>
<dbReference type="PANTHER" id="PTHR35936:SF34">
    <property type="entry name" value="ABC TRANSPORTER EXTRACELLULAR-BINDING PROTEIN YCKB-RELATED"/>
    <property type="match status" value="1"/>
</dbReference>
<dbReference type="SMART" id="SM00062">
    <property type="entry name" value="PBPb"/>
    <property type="match status" value="1"/>
</dbReference>
<organism evidence="4 5">
    <name type="scientific">Faecalispora sporosphaeroides</name>
    <dbReference type="NCBI Taxonomy" id="1549"/>
    <lineage>
        <taxon>Bacteria</taxon>
        <taxon>Bacillati</taxon>
        <taxon>Bacillota</taxon>
        <taxon>Clostridia</taxon>
        <taxon>Eubacteriales</taxon>
        <taxon>Oscillospiraceae</taxon>
        <taxon>Faecalispora</taxon>
    </lineage>
</organism>
<sequence>MKKALSALLAVCAIGFSMGGCSGVSSSSSSPTDPSWNTVRTKDTLVVGVEENFEPLSFYDKDGNLTGFAVESAREVAQELGVAVEFKTLSPSKAQQALNNDEIDCFWSSYSKPTQQSESSNLTFGYMKSNQVVFALADGPLNNLADLKGQRVGVKAGSGGQQAVEASTAFKSCLKQLGTYQDYAQAKSSLDSKKISAVIMDEVSAEYYLKQAPKQYRILGQTESDPAETLETGNYSVAFRKADESLTVKVQEALNELSGDGTISKLSKKWFGTDLSAASSTL</sequence>
<dbReference type="AlphaFoldDB" id="A0A928Q551"/>
<evidence type="ECO:0000313" key="4">
    <source>
        <dbReference type="EMBL" id="MBE6833462.1"/>
    </source>
</evidence>
<evidence type="ECO:0000259" key="3">
    <source>
        <dbReference type="SMART" id="SM00062"/>
    </source>
</evidence>
<dbReference type="SUPFAM" id="SSF53850">
    <property type="entry name" value="Periplasmic binding protein-like II"/>
    <property type="match status" value="1"/>
</dbReference>
<keyword evidence="1 2" id="KW-0732">Signal</keyword>
<dbReference type="InterPro" id="IPR001638">
    <property type="entry name" value="Solute-binding_3/MltF_N"/>
</dbReference>
<evidence type="ECO:0000256" key="1">
    <source>
        <dbReference type="ARBA" id="ARBA00022729"/>
    </source>
</evidence>